<dbReference type="InterPro" id="IPR050291">
    <property type="entry name" value="CDF_Transporter"/>
</dbReference>
<dbReference type="InterPro" id="IPR027469">
    <property type="entry name" value="Cation_efflux_TMD_sf"/>
</dbReference>
<evidence type="ECO:0000259" key="9">
    <source>
        <dbReference type="Pfam" id="PF16916"/>
    </source>
</evidence>
<sequence length="296" mass="32484">MEVKAMNEEKYQNLKLGEYGIMISMAAYLSLSVLKLVIAFYTDSNALKADGLNNITDILSSIAVLIGLRLSRKPADRDHPYGHWKAENVASMVASLIMVAVGIQVLYDAILSIVHGKSESPDMAAAWTGLLCAVVMFFVYLYNKRLSKRINSQAVRASAMDNLSDAWVSIGASIGIIGSQFHLPWLDPAAAIVVGLLICKTAWEIFRDTSHLLTDGFDESELENYKAKVLSVAGVQSVKDIKARQYGNNTVIDLVIGVDPSLDLRHAHDISTKVENSLIRDCEVYEVIVHVEPAES</sequence>
<dbReference type="PANTHER" id="PTHR43840">
    <property type="entry name" value="MITOCHONDRIAL METAL TRANSPORTER 1-RELATED"/>
    <property type="match status" value="1"/>
</dbReference>
<comment type="similarity">
    <text evidence="2">Belongs to the cation diffusion facilitator (CDF) transporter (TC 2.A.4) family.</text>
</comment>
<evidence type="ECO:0000259" key="8">
    <source>
        <dbReference type="Pfam" id="PF01545"/>
    </source>
</evidence>
<feature type="transmembrane region" description="Helical" evidence="7">
    <location>
        <begin position="125"/>
        <end position="142"/>
    </location>
</feature>
<evidence type="ECO:0000313" key="13">
    <source>
        <dbReference type="Proteomes" id="UP000075288"/>
    </source>
</evidence>
<name>A0A133KT51_HEYCO</name>
<dbReference type="PANTHER" id="PTHR43840:SF50">
    <property type="entry name" value="MANGANESE EFFLUX SYSTEM PROTEIN MNES"/>
    <property type="match status" value="1"/>
</dbReference>
<evidence type="ECO:0000256" key="4">
    <source>
        <dbReference type="ARBA" id="ARBA00022692"/>
    </source>
</evidence>
<evidence type="ECO:0000256" key="5">
    <source>
        <dbReference type="ARBA" id="ARBA00022989"/>
    </source>
</evidence>
<gene>
    <name evidence="11" type="ORF">B4098_0713</name>
    <name evidence="10" type="ORF">HMPREF3213_01644</name>
</gene>
<evidence type="ECO:0000256" key="1">
    <source>
        <dbReference type="ARBA" id="ARBA00004141"/>
    </source>
</evidence>
<reference evidence="10" key="3">
    <citation type="submission" date="2016-01" db="EMBL/GenBank/DDBJ databases">
        <authorList>
            <person name="Oliw E.H."/>
        </authorList>
    </citation>
    <scope>NUCLEOTIDE SEQUENCE [LARGE SCALE GENOMIC DNA]</scope>
    <source>
        <strain evidence="10">GED7749B</strain>
    </source>
</reference>
<dbReference type="OMA" id="HDYGPGR"/>
<dbReference type="Gene3D" id="3.30.70.1350">
    <property type="entry name" value="Cation efflux protein, cytoplasmic domain"/>
    <property type="match status" value="1"/>
</dbReference>
<dbReference type="InterPro" id="IPR036837">
    <property type="entry name" value="Cation_efflux_CTD_sf"/>
</dbReference>
<dbReference type="EMBL" id="LRPN01000050">
    <property type="protein sequence ID" value="KWZ82702.1"/>
    <property type="molecule type" value="Genomic_DNA"/>
</dbReference>
<dbReference type="Proteomes" id="UP000070376">
    <property type="component" value="Unassembled WGS sequence"/>
</dbReference>
<keyword evidence="5 7" id="KW-1133">Transmembrane helix</keyword>
<dbReference type="GO" id="GO:0016020">
    <property type="term" value="C:membrane"/>
    <property type="evidence" value="ECO:0007669"/>
    <property type="project" value="UniProtKB-SubCell"/>
</dbReference>
<proteinExistence type="inferred from homology"/>
<evidence type="ECO:0000313" key="11">
    <source>
        <dbReference type="EMBL" id="KYC63369.1"/>
    </source>
</evidence>
<evidence type="ECO:0000256" key="6">
    <source>
        <dbReference type="ARBA" id="ARBA00023136"/>
    </source>
</evidence>
<feature type="domain" description="Cation efflux protein transmembrane" evidence="8">
    <location>
        <begin position="21"/>
        <end position="213"/>
    </location>
</feature>
<keyword evidence="3" id="KW-0813">Transport</keyword>
<protein>
    <submittedName>
        <fullName evidence="10">Cation diffusion facilitator family transporter</fullName>
    </submittedName>
</protein>
<dbReference type="SUPFAM" id="SSF161111">
    <property type="entry name" value="Cation efflux protein transmembrane domain-like"/>
    <property type="match status" value="1"/>
</dbReference>
<reference evidence="11 13" key="1">
    <citation type="submission" date="2016-01" db="EMBL/GenBank/DDBJ databases">
        <title>Genome Sequences of Twelve Sporeforming Bacillus Species Isolated from Foods.</title>
        <authorList>
            <person name="Berendsen E.M."/>
            <person name="Wells-Bennik M.H."/>
            <person name="Krawcyk A.O."/>
            <person name="De Jong A."/>
            <person name="Holsappel S."/>
            <person name="Eijlander R.T."/>
            <person name="Kuipers O.P."/>
        </authorList>
    </citation>
    <scope>NUCLEOTIDE SEQUENCE [LARGE SCALE GENOMIC DNA]</scope>
    <source>
        <strain evidence="11 13">B4098</strain>
    </source>
</reference>
<dbReference type="PATRIC" id="fig|1398.22.peg.1652"/>
<comment type="subcellular location">
    <subcellularLocation>
        <location evidence="1">Membrane</location>
        <topology evidence="1">Multi-pass membrane protein</topology>
    </subcellularLocation>
</comment>
<evidence type="ECO:0000313" key="10">
    <source>
        <dbReference type="EMBL" id="KWZ82702.1"/>
    </source>
</evidence>
<dbReference type="Proteomes" id="UP000075288">
    <property type="component" value="Unassembled WGS sequence"/>
</dbReference>
<comment type="caution">
    <text evidence="10">The sequence shown here is derived from an EMBL/GenBank/DDBJ whole genome shotgun (WGS) entry which is preliminary data.</text>
</comment>
<keyword evidence="6 7" id="KW-0472">Membrane</keyword>
<feature type="transmembrane region" description="Helical" evidence="7">
    <location>
        <begin position="92"/>
        <end position="113"/>
    </location>
</feature>
<organism evidence="10 12">
    <name type="scientific">Heyndrickxia coagulans</name>
    <name type="common">Weizmannia coagulans</name>
    <dbReference type="NCBI Taxonomy" id="1398"/>
    <lineage>
        <taxon>Bacteria</taxon>
        <taxon>Bacillati</taxon>
        <taxon>Bacillota</taxon>
        <taxon>Bacilli</taxon>
        <taxon>Bacillales</taxon>
        <taxon>Bacillaceae</taxon>
        <taxon>Heyndrickxia</taxon>
    </lineage>
</organism>
<dbReference type="RefSeq" id="WP_013858463.1">
    <property type="nucleotide sequence ID" value="NZ_JAWCUL010000001.1"/>
</dbReference>
<reference evidence="12" key="2">
    <citation type="submission" date="2016-01" db="EMBL/GenBank/DDBJ databases">
        <authorList>
            <person name="Mitreva M."/>
            <person name="Pepin K.H."/>
            <person name="Mihindukulasuriya K.A."/>
            <person name="Fulton R."/>
            <person name="Fronick C."/>
            <person name="O'Laughlin M."/>
            <person name="Miner T."/>
            <person name="Herter B."/>
            <person name="Rosa B.A."/>
            <person name="Cordes M."/>
            <person name="Tomlinson C."/>
            <person name="Wollam A."/>
            <person name="Palsikar V.B."/>
            <person name="Mardis E.R."/>
            <person name="Wilson R.K."/>
        </authorList>
    </citation>
    <scope>NUCLEOTIDE SEQUENCE [LARGE SCALE GENOMIC DNA]</scope>
    <source>
        <strain evidence="12">GED7749B</strain>
    </source>
</reference>
<dbReference type="InterPro" id="IPR058533">
    <property type="entry name" value="Cation_efflux_TM"/>
</dbReference>
<dbReference type="FunFam" id="1.20.1510.10:FF:000006">
    <property type="entry name" value="Divalent cation efflux transporter"/>
    <property type="match status" value="1"/>
</dbReference>
<dbReference type="InterPro" id="IPR027470">
    <property type="entry name" value="Cation_efflux_CTD"/>
</dbReference>
<evidence type="ECO:0000313" key="12">
    <source>
        <dbReference type="Proteomes" id="UP000070376"/>
    </source>
</evidence>
<dbReference type="EMBL" id="LQYG01000040">
    <property type="protein sequence ID" value="KYC63369.1"/>
    <property type="molecule type" value="Genomic_DNA"/>
</dbReference>
<feature type="transmembrane region" description="Helical" evidence="7">
    <location>
        <begin position="21"/>
        <end position="42"/>
    </location>
</feature>
<feature type="domain" description="Cation efflux protein cytoplasmic" evidence="9">
    <location>
        <begin position="218"/>
        <end position="293"/>
    </location>
</feature>
<evidence type="ECO:0000256" key="3">
    <source>
        <dbReference type="ARBA" id="ARBA00022448"/>
    </source>
</evidence>
<keyword evidence="4 7" id="KW-0812">Transmembrane</keyword>
<evidence type="ECO:0000256" key="7">
    <source>
        <dbReference type="SAM" id="Phobius"/>
    </source>
</evidence>
<feature type="transmembrane region" description="Helical" evidence="7">
    <location>
        <begin position="54"/>
        <end position="71"/>
    </location>
</feature>
<dbReference type="AlphaFoldDB" id="A0A133KT51"/>
<dbReference type="NCBIfam" id="TIGR01297">
    <property type="entry name" value="CDF"/>
    <property type="match status" value="1"/>
</dbReference>
<dbReference type="Pfam" id="PF01545">
    <property type="entry name" value="Cation_efflux"/>
    <property type="match status" value="1"/>
</dbReference>
<accession>A0A133KT51</accession>
<dbReference type="GO" id="GO:0008324">
    <property type="term" value="F:monoatomic cation transmembrane transporter activity"/>
    <property type="evidence" value="ECO:0007669"/>
    <property type="project" value="InterPro"/>
</dbReference>
<evidence type="ECO:0000256" key="2">
    <source>
        <dbReference type="ARBA" id="ARBA00008114"/>
    </source>
</evidence>
<dbReference type="InterPro" id="IPR002524">
    <property type="entry name" value="Cation_efflux"/>
</dbReference>
<dbReference type="SUPFAM" id="SSF160240">
    <property type="entry name" value="Cation efflux protein cytoplasmic domain-like"/>
    <property type="match status" value="1"/>
</dbReference>
<dbReference type="Gene3D" id="1.20.1510.10">
    <property type="entry name" value="Cation efflux protein transmembrane domain"/>
    <property type="match status" value="1"/>
</dbReference>
<dbReference type="Pfam" id="PF16916">
    <property type="entry name" value="ZT_dimer"/>
    <property type="match status" value="1"/>
</dbReference>